<sequence length="189" mass="21198">MGGGSSKLSKHDIEYLSQQTCLSKDEVGKLFQEFKKYDTDGNGSLDRNEFIAFFKKRMPSYPSDQLVSLFEEFDSDKSGTIDFKELTVAMSVIGKGTAEDKLGLLFDIYDKDNSGTLEKNEVDQIITLMVGVGKSLGKPERDVSVFVRKLFEKLDVDKNQMISRAEWIQQGSSSPSLLLLLGINNEYQP</sequence>
<keyword evidence="2" id="KW-0677">Repeat</keyword>
<evidence type="ECO:0000313" key="5">
    <source>
        <dbReference type="EMBL" id="EFA79943.1"/>
    </source>
</evidence>
<dbReference type="FunCoup" id="D3BFM9">
    <property type="interactions" value="580"/>
</dbReference>
<dbReference type="CDD" id="cd00051">
    <property type="entry name" value="EFh"/>
    <property type="match status" value="1"/>
</dbReference>
<feature type="domain" description="EF-hand" evidence="4">
    <location>
        <begin position="25"/>
        <end position="60"/>
    </location>
</feature>
<dbReference type="InterPro" id="IPR018247">
    <property type="entry name" value="EF_Hand_1_Ca_BS"/>
</dbReference>
<dbReference type="PRINTS" id="PR00450">
    <property type="entry name" value="RECOVERIN"/>
</dbReference>
<feature type="domain" description="EF-hand" evidence="4">
    <location>
        <begin position="61"/>
        <end position="96"/>
    </location>
</feature>
<dbReference type="PROSITE" id="PS00018">
    <property type="entry name" value="EF_HAND_1"/>
    <property type="match status" value="4"/>
</dbReference>
<protein>
    <submittedName>
        <fullName evidence="5">Calcium-binding protein</fullName>
    </submittedName>
</protein>
<organism evidence="5 6">
    <name type="scientific">Heterostelium pallidum (strain ATCC 26659 / Pp 5 / PN500)</name>
    <name type="common">Cellular slime mold</name>
    <name type="synonym">Polysphondylium pallidum</name>
    <dbReference type="NCBI Taxonomy" id="670386"/>
    <lineage>
        <taxon>Eukaryota</taxon>
        <taxon>Amoebozoa</taxon>
        <taxon>Evosea</taxon>
        <taxon>Eumycetozoa</taxon>
        <taxon>Dictyostelia</taxon>
        <taxon>Acytosteliales</taxon>
        <taxon>Acytosteliaceae</taxon>
        <taxon>Heterostelium</taxon>
    </lineage>
</organism>
<keyword evidence="1" id="KW-0479">Metal-binding</keyword>
<dbReference type="InterPro" id="IPR011992">
    <property type="entry name" value="EF-hand-dom_pair"/>
</dbReference>
<dbReference type="AlphaFoldDB" id="D3BFM9"/>
<dbReference type="SUPFAM" id="SSF47473">
    <property type="entry name" value="EF-hand"/>
    <property type="match status" value="1"/>
</dbReference>
<dbReference type="PANTHER" id="PTHR45942">
    <property type="entry name" value="PROTEIN PHOSPATASE 3 REGULATORY SUBUNIT B ALPHA ISOFORM TYPE 1"/>
    <property type="match status" value="1"/>
</dbReference>
<dbReference type="Proteomes" id="UP000001396">
    <property type="component" value="Unassembled WGS sequence"/>
</dbReference>
<dbReference type="OMA" id="TITKKEW"/>
<evidence type="ECO:0000259" key="4">
    <source>
        <dbReference type="PROSITE" id="PS50222"/>
    </source>
</evidence>
<accession>D3BFM9</accession>
<evidence type="ECO:0000256" key="3">
    <source>
        <dbReference type="ARBA" id="ARBA00022837"/>
    </source>
</evidence>
<evidence type="ECO:0000313" key="6">
    <source>
        <dbReference type="Proteomes" id="UP000001396"/>
    </source>
</evidence>
<name>D3BFM9_HETP5</name>
<comment type="caution">
    <text evidence="5">The sequence shown here is derived from an EMBL/GenBank/DDBJ whole genome shotgun (WGS) entry which is preliminary data.</text>
</comment>
<dbReference type="RefSeq" id="XP_020432063.1">
    <property type="nucleotide sequence ID" value="XM_020577615.1"/>
</dbReference>
<keyword evidence="6" id="KW-1185">Reference proteome</keyword>
<keyword evidence="3" id="KW-0106">Calcium</keyword>
<reference evidence="5 6" key="1">
    <citation type="journal article" date="2011" name="Genome Res.">
        <title>Phylogeny-wide analysis of social amoeba genomes highlights ancient origins for complex intercellular communication.</title>
        <authorList>
            <person name="Heidel A.J."/>
            <person name="Lawal H.M."/>
            <person name="Felder M."/>
            <person name="Schilde C."/>
            <person name="Helps N.R."/>
            <person name="Tunggal B."/>
            <person name="Rivero F."/>
            <person name="John U."/>
            <person name="Schleicher M."/>
            <person name="Eichinger L."/>
            <person name="Platzer M."/>
            <person name="Noegel A.A."/>
            <person name="Schaap P."/>
            <person name="Gloeckner G."/>
        </authorList>
    </citation>
    <scope>NUCLEOTIDE SEQUENCE [LARGE SCALE GENOMIC DNA]</scope>
    <source>
        <strain evidence="6">ATCC 26659 / Pp 5 / PN500</strain>
    </source>
</reference>
<dbReference type="GeneID" id="31362245"/>
<proteinExistence type="predicted"/>
<dbReference type="STRING" id="670386.D3BFM9"/>
<dbReference type="SMART" id="SM00054">
    <property type="entry name" value="EFh"/>
    <property type="match status" value="4"/>
</dbReference>
<dbReference type="EMBL" id="ADBJ01000031">
    <property type="protein sequence ID" value="EFA79943.1"/>
    <property type="molecule type" value="Genomic_DNA"/>
</dbReference>
<dbReference type="InterPro" id="IPR002048">
    <property type="entry name" value="EF_hand_dom"/>
</dbReference>
<dbReference type="PROSITE" id="PS50222">
    <property type="entry name" value="EF_HAND_2"/>
    <property type="match status" value="3"/>
</dbReference>
<evidence type="ECO:0000256" key="2">
    <source>
        <dbReference type="ARBA" id="ARBA00022737"/>
    </source>
</evidence>
<dbReference type="InParanoid" id="D3BFM9"/>
<feature type="domain" description="EF-hand" evidence="4">
    <location>
        <begin position="97"/>
        <end position="132"/>
    </location>
</feature>
<dbReference type="Pfam" id="PF13499">
    <property type="entry name" value="EF-hand_7"/>
    <property type="match status" value="2"/>
</dbReference>
<gene>
    <name evidence="5" type="primary">cbpM</name>
    <name evidence="5" type="ORF">PPL_06764</name>
</gene>
<dbReference type="GO" id="GO:0005509">
    <property type="term" value="F:calcium ion binding"/>
    <property type="evidence" value="ECO:0007669"/>
    <property type="project" value="InterPro"/>
</dbReference>
<evidence type="ECO:0000256" key="1">
    <source>
        <dbReference type="ARBA" id="ARBA00022723"/>
    </source>
</evidence>
<dbReference type="Gene3D" id="1.10.238.10">
    <property type="entry name" value="EF-hand"/>
    <property type="match status" value="1"/>
</dbReference>